<keyword evidence="8" id="KW-1185">Reference proteome</keyword>
<feature type="binding site" evidence="6">
    <location>
        <position position="212"/>
    </location>
    <ligand>
        <name>Ca(2+)</name>
        <dbReference type="ChEBI" id="CHEBI:29108"/>
    </ligand>
</feature>
<name>A0A196S865_BLAHN</name>
<evidence type="ECO:0000313" key="8">
    <source>
        <dbReference type="Proteomes" id="UP000078348"/>
    </source>
</evidence>
<sequence length="401" mass="45894">MEVYQSGHTSIQVEQKTACFLEPRQLQLSPRMKGRRYDYSDSDYGDTSRDGVPMEASTLLNPHKKLRTPKRGFLLVFVYYSLQKRLFSSSNLRLPSNPDGTFRLAIVSDLDKKSRVEDDKKGLWKSVMKKGELKRDGKGGYTISWKEDVELRTKISEAGRGMELSALVEYNHRLYAFDDRTGLVFEIRGSKAIPRHILMEGDGNTDKGQKTEWATVKDGKMYVGSFGKEYTNPDGSIKNTNNMWVSIIDKYGAVSHEDWTARFNKVREAAGCPYPGYMIHEAISWSPARRQWVILPRRVSQEPYDENEDERRGSNTVLLASEDFSRIEVRHITPLTPTRGFSDFKFLPGSKDEVIVALKSEENEEQQTQNSYITVFSLDGRVLMEETEIPGGMKYEGLEFL</sequence>
<reference evidence="7 8" key="1">
    <citation type="submission" date="2016-05" db="EMBL/GenBank/DDBJ databases">
        <title>Nuclear genome of Blastocystis sp. subtype 1 NandII.</title>
        <authorList>
            <person name="Gentekaki E."/>
            <person name="Curtis B."/>
            <person name="Stairs C."/>
            <person name="Eme L."/>
            <person name="Herman E."/>
            <person name="Klimes V."/>
            <person name="Arias M.C."/>
            <person name="Elias M."/>
            <person name="Hilliou F."/>
            <person name="Klute M."/>
            <person name="Malik S.-B."/>
            <person name="Pightling A."/>
            <person name="Rachubinski R."/>
            <person name="Salas D."/>
            <person name="Schlacht A."/>
            <person name="Suga H."/>
            <person name="Archibald J."/>
            <person name="Ball S.G."/>
            <person name="Clark G."/>
            <person name="Dacks J."/>
            <person name="Van Der Giezen M."/>
            <person name="Tsaousis A."/>
            <person name="Roger A."/>
        </authorList>
    </citation>
    <scope>NUCLEOTIDE SEQUENCE [LARGE SCALE GENOMIC DNA]</scope>
    <source>
        <strain evidence="8">ATCC 50177 / NandII</strain>
    </source>
</reference>
<keyword evidence="4 6" id="KW-0106">Calcium</keyword>
<proteinExistence type="inferred from homology"/>
<dbReference type="GO" id="GO:0030166">
    <property type="term" value="P:proteoglycan biosynthetic process"/>
    <property type="evidence" value="ECO:0007669"/>
    <property type="project" value="TreeGrafter"/>
</dbReference>
<dbReference type="FunFam" id="2.120.10.100:FF:000001">
    <property type="entry name" value="Soluble calcium-activated nucleotidase 1"/>
    <property type="match status" value="1"/>
</dbReference>
<feature type="binding site" evidence="6">
    <location>
        <position position="165"/>
    </location>
    <ligand>
        <name>Ca(2+)</name>
        <dbReference type="ChEBI" id="CHEBI:29108"/>
    </ligand>
</feature>
<evidence type="ECO:0000256" key="5">
    <source>
        <dbReference type="ARBA" id="ARBA00025738"/>
    </source>
</evidence>
<dbReference type="GO" id="GO:0045134">
    <property type="term" value="F:UDP phosphatase activity"/>
    <property type="evidence" value="ECO:0007669"/>
    <property type="project" value="TreeGrafter"/>
</dbReference>
<comment type="cofactor">
    <cofactor evidence="1 6">
        <name>Ca(2+)</name>
        <dbReference type="ChEBI" id="CHEBI:29108"/>
    </cofactor>
</comment>
<gene>
    <name evidence="7" type="ORF">AV274_6080</name>
</gene>
<dbReference type="InterPro" id="IPR036258">
    <property type="entry name" value="Apyrase_sf"/>
</dbReference>
<keyword evidence="3" id="KW-0378">Hydrolase</keyword>
<evidence type="ECO:0000256" key="6">
    <source>
        <dbReference type="PIRSR" id="PIRSR609283-1"/>
    </source>
</evidence>
<dbReference type="Gene3D" id="2.120.10.100">
    <property type="entry name" value="Apyrase"/>
    <property type="match status" value="1"/>
</dbReference>
<dbReference type="InterPro" id="IPR009283">
    <property type="entry name" value="Apyrase"/>
</dbReference>
<dbReference type="AlphaFoldDB" id="A0A196S865"/>
<dbReference type="GO" id="GO:0005509">
    <property type="term" value="F:calcium ion binding"/>
    <property type="evidence" value="ECO:0007669"/>
    <property type="project" value="InterPro"/>
</dbReference>
<dbReference type="EMBL" id="LXWW01000556">
    <property type="protein sequence ID" value="OAO12277.1"/>
    <property type="molecule type" value="Genomic_DNA"/>
</dbReference>
<dbReference type="Pfam" id="PF06079">
    <property type="entry name" value="Apyrase"/>
    <property type="match status" value="1"/>
</dbReference>
<dbReference type="PANTHER" id="PTHR13023">
    <property type="entry name" value="APYRASE"/>
    <property type="match status" value="1"/>
</dbReference>
<dbReference type="SUPFAM" id="SSF101887">
    <property type="entry name" value="Apyrase"/>
    <property type="match status" value="1"/>
</dbReference>
<feature type="binding site" evidence="6">
    <location>
        <position position="281"/>
    </location>
    <ligand>
        <name>Ca(2+)</name>
        <dbReference type="ChEBI" id="CHEBI:29108"/>
    </ligand>
</feature>
<evidence type="ECO:0000256" key="4">
    <source>
        <dbReference type="ARBA" id="ARBA00022837"/>
    </source>
</evidence>
<dbReference type="GO" id="GO:0004382">
    <property type="term" value="F:GDP phosphatase activity"/>
    <property type="evidence" value="ECO:0007669"/>
    <property type="project" value="TreeGrafter"/>
</dbReference>
<feature type="binding site" evidence="6">
    <location>
        <position position="342"/>
    </location>
    <ligand>
        <name>Ca(2+)</name>
        <dbReference type="ChEBI" id="CHEBI:29108"/>
    </ligand>
</feature>
<dbReference type="OrthoDB" id="25028at2759"/>
<organism evidence="7 8">
    <name type="scientific">Blastocystis sp. subtype 1 (strain ATCC 50177 / NandII)</name>
    <dbReference type="NCBI Taxonomy" id="478820"/>
    <lineage>
        <taxon>Eukaryota</taxon>
        <taxon>Sar</taxon>
        <taxon>Stramenopiles</taxon>
        <taxon>Bigyra</taxon>
        <taxon>Opalozoa</taxon>
        <taxon>Opalinata</taxon>
        <taxon>Blastocystidae</taxon>
        <taxon>Blastocystis</taxon>
    </lineage>
</organism>
<comment type="similarity">
    <text evidence="5">Belongs to the apyrase family.</text>
</comment>
<comment type="caution">
    <text evidence="7">The sequence shown here is derived from an EMBL/GenBank/DDBJ whole genome shotgun (WGS) entry which is preliminary data.</text>
</comment>
<evidence type="ECO:0000313" key="7">
    <source>
        <dbReference type="EMBL" id="OAO12277.1"/>
    </source>
</evidence>
<evidence type="ECO:0000256" key="2">
    <source>
        <dbReference type="ARBA" id="ARBA00022723"/>
    </source>
</evidence>
<evidence type="ECO:0000256" key="3">
    <source>
        <dbReference type="ARBA" id="ARBA00022801"/>
    </source>
</evidence>
<dbReference type="STRING" id="478820.A0A196S865"/>
<evidence type="ECO:0000256" key="1">
    <source>
        <dbReference type="ARBA" id="ARBA00001913"/>
    </source>
</evidence>
<feature type="binding site" evidence="6">
    <location>
        <position position="396"/>
    </location>
    <ligand>
        <name>Ca(2+)</name>
        <dbReference type="ChEBI" id="CHEBI:29108"/>
    </ligand>
</feature>
<dbReference type="PANTHER" id="PTHR13023:SF3">
    <property type="entry name" value="SOLUBLE CALCIUM-ACTIVATED NUCLEOTIDASE 1"/>
    <property type="match status" value="1"/>
</dbReference>
<dbReference type="Proteomes" id="UP000078348">
    <property type="component" value="Unassembled WGS sequence"/>
</dbReference>
<accession>A0A196S865</accession>
<keyword evidence="2 6" id="KW-0479">Metal-binding</keyword>
<protein>
    <submittedName>
        <fullName evidence="7">Soluble calcium-activated nucleotidase</fullName>
    </submittedName>
</protein>